<feature type="compositionally biased region" description="Acidic residues" evidence="6">
    <location>
        <begin position="507"/>
        <end position="561"/>
    </location>
</feature>
<evidence type="ECO:0000256" key="4">
    <source>
        <dbReference type="PROSITE-ProRule" id="PRU00475"/>
    </source>
</evidence>
<gene>
    <name evidence="9" type="ORF">TRICI_003655</name>
</gene>
<feature type="compositionally biased region" description="Basic residues" evidence="6">
    <location>
        <begin position="1150"/>
        <end position="1160"/>
    </location>
</feature>
<feature type="compositionally biased region" description="Basic residues" evidence="6">
    <location>
        <begin position="1079"/>
        <end position="1095"/>
    </location>
</feature>
<dbReference type="InterPro" id="IPR018501">
    <property type="entry name" value="DDT_dom"/>
</dbReference>
<dbReference type="VEuPathDB" id="FungiDB:TRICI_003655"/>
<organism evidence="9 10">
    <name type="scientific">Trichomonascus ciferrii</name>
    <dbReference type="NCBI Taxonomy" id="44093"/>
    <lineage>
        <taxon>Eukaryota</taxon>
        <taxon>Fungi</taxon>
        <taxon>Dikarya</taxon>
        <taxon>Ascomycota</taxon>
        <taxon>Saccharomycotina</taxon>
        <taxon>Dipodascomycetes</taxon>
        <taxon>Dipodascales</taxon>
        <taxon>Trichomonascaceae</taxon>
        <taxon>Trichomonascus</taxon>
        <taxon>Trichomonascus ciferrii complex</taxon>
    </lineage>
</organism>
<comment type="subcellular location">
    <subcellularLocation>
        <location evidence="1 4">Nucleus</location>
    </subcellularLocation>
</comment>
<dbReference type="InterPro" id="IPR028941">
    <property type="entry name" value="WHIM2_dom"/>
</dbReference>
<feature type="compositionally biased region" description="Basic and acidic residues" evidence="6">
    <location>
        <begin position="1096"/>
        <end position="1117"/>
    </location>
</feature>
<feature type="compositionally biased region" description="Acidic residues" evidence="6">
    <location>
        <begin position="879"/>
        <end position="895"/>
    </location>
</feature>
<dbReference type="Pfam" id="PF15613">
    <property type="entry name" value="WSD"/>
    <property type="match status" value="1"/>
</dbReference>
<name>A0A642V3F1_9ASCO</name>
<feature type="compositionally biased region" description="Polar residues" evidence="6">
    <location>
        <begin position="168"/>
        <end position="179"/>
    </location>
</feature>
<feature type="domain" description="WAC" evidence="8">
    <location>
        <begin position="1"/>
        <end position="60"/>
    </location>
</feature>
<protein>
    <submittedName>
        <fullName evidence="9">Uncharacterized protein</fullName>
    </submittedName>
</protein>
<dbReference type="Pfam" id="PF02791">
    <property type="entry name" value="DDT"/>
    <property type="match status" value="1"/>
</dbReference>
<evidence type="ECO:0000313" key="10">
    <source>
        <dbReference type="Proteomes" id="UP000761534"/>
    </source>
</evidence>
<evidence type="ECO:0000256" key="5">
    <source>
        <dbReference type="SAM" id="Coils"/>
    </source>
</evidence>
<evidence type="ECO:0000256" key="1">
    <source>
        <dbReference type="ARBA" id="ARBA00004123"/>
    </source>
</evidence>
<dbReference type="PANTHER" id="PTHR32075">
    <property type="entry name" value="ISWI CHROMATIN-REMODELING COMPLEX SUBUNIT YPL216W-RELATED"/>
    <property type="match status" value="1"/>
</dbReference>
<dbReference type="PROSITE" id="PS51136">
    <property type="entry name" value="WAC"/>
    <property type="match status" value="1"/>
</dbReference>
<dbReference type="Pfam" id="PF10537">
    <property type="entry name" value="WAC_Acf1_DNA_bd"/>
    <property type="match status" value="1"/>
</dbReference>
<feature type="coiled-coil region" evidence="5">
    <location>
        <begin position="764"/>
        <end position="791"/>
    </location>
</feature>
<keyword evidence="10" id="KW-1185">Reference proteome</keyword>
<accession>A0A642V3F1</accession>
<dbReference type="Proteomes" id="UP000761534">
    <property type="component" value="Unassembled WGS sequence"/>
</dbReference>
<evidence type="ECO:0000313" key="9">
    <source>
        <dbReference type="EMBL" id="KAA8911969.1"/>
    </source>
</evidence>
<dbReference type="PANTHER" id="PTHR32075:SF6">
    <property type="entry name" value="ISWI CHROMATIN-REMODELING COMPLEX SUBUNIT YPL216W-RELATED"/>
    <property type="match status" value="1"/>
</dbReference>
<dbReference type="InterPro" id="IPR028942">
    <property type="entry name" value="WHIM1_dom"/>
</dbReference>
<feature type="compositionally biased region" description="Basic and acidic residues" evidence="6">
    <location>
        <begin position="852"/>
        <end position="878"/>
    </location>
</feature>
<reference evidence="9" key="1">
    <citation type="journal article" date="2019" name="G3 (Bethesda)">
        <title>Genome Assemblies of Two Rare Opportunistic Yeast Pathogens: Diutina rugosa (syn. Candida rugosa) and Trichomonascus ciferrii (syn. Candida ciferrii).</title>
        <authorList>
            <person name="Mixao V."/>
            <person name="Saus E."/>
            <person name="Hansen A.P."/>
            <person name="Lass-Florl C."/>
            <person name="Gabaldon T."/>
        </authorList>
    </citation>
    <scope>NUCLEOTIDE SEQUENCE</scope>
    <source>
        <strain evidence="9">CBS 4856</strain>
    </source>
</reference>
<evidence type="ECO:0000256" key="6">
    <source>
        <dbReference type="SAM" id="MobiDB-lite"/>
    </source>
</evidence>
<dbReference type="GO" id="GO:0000785">
    <property type="term" value="C:chromatin"/>
    <property type="evidence" value="ECO:0007669"/>
    <property type="project" value="UniProtKB-ARBA"/>
</dbReference>
<feature type="compositionally biased region" description="Acidic residues" evidence="6">
    <location>
        <begin position="410"/>
        <end position="424"/>
    </location>
</feature>
<feature type="compositionally biased region" description="Acidic residues" evidence="6">
    <location>
        <begin position="482"/>
        <end position="492"/>
    </location>
</feature>
<dbReference type="GO" id="GO:0031509">
    <property type="term" value="P:subtelomeric heterochromatin formation"/>
    <property type="evidence" value="ECO:0007669"/>
    <property type="project" value="TreeGrafter"/>
</dbReference>
<evidence type="ECO:0000259" key="8">
    <source>
        <dbReference type="PROSITE" id="PS51136"/>
    </source>
</evidence>
<feature type="compositionally biased region" description="Basic and acidic residues" evidence="6">
    <location>
        <begin position="455"/>
        <end position="467"/>
    </location>
</feature>
<feature type="region of interest" description="Disordered" evidence="6">
    <location>
        <begin position="408"/>
        <end position="586"/>
    </location>
</feature>
<proteinExistence type="predicted"/>
<feature type="compositionally biased region" description="Polar residues" evidence="6">
    <location>
        <begin position="1118"/>
        <end position="1136"/>
    </location>
</feature>
<dbReference type="PROSITE" id="PS50827">
    <property type="entry name" value="DDT"/>
    <property type="match status" value="1"/>
</dbReference>
<feature type="compositionally biased region" description="Basic and acidic residues" evidence="6">
    <location>
        <begin position="562"/>
        <end position="571"/>
    </location>
</feature>
<evidence type="ECO:0000259" key="7">
    <source>
        <dbReference type="PROSITE" id="PS50827"/>
    </source>
</evidence>
<feature type="compositionally biased region" description="Acidic residues" evidence="6">
    <location>
        <begin position="445"/>
        <end position="454"/>
    </location>
</feature>
<dbReference type="Pfam" id="PF15612">
    <property type="entry name" value="WHIM1"/>
    <property type="match status" value="1"/>
</dbReference>
<evidence type="ECO:0000256" key="2">
    <source>
        <dbReference type="ARBA" id="ARBA00023054"/>
    </source>
</evidence>
<dbReference type="EMBL" id="SWFS01000267">
    <property type="protein sequence ID" value="KAA8911969.1"/>
    <property type="molecule type" value="Genomic_DNA"/>
</dbReference>
<keyword evidence="2 5" id="KW-0175">Coiled coil</keyword>
<feature type="compositionally biased region" description="Basic and acidic residues" evidence="6">
    <location>
        <begin position="493"/>
        <end position="506"/>
    </location>
</feature>
<feature type="region of interest" description="Disordered" evidence="6">
    <location>
        <begin position="237"/>
        <end position="306"/>
    </location>
</feature>
<feature type="compositionally biased region" description="Acidic residues" evidence="6">
    <location>
        <begin position="1061"/>
        <end position="1075"/>
    </location>
</feature>
<dbReference type="OrthoDB" id="332390at2759"/>
<evidence type="ECO:0000256" key="3">
    <source>
        <dbReference type="ARBA" id="ARBA00023242"/>
    </source>
</evidence>
<dbReference type="AlphaFoldDB" id="A0A642V3F1"/>
<feature type="domain" description="DDT" evidence="7">
    <location>
        <begin position="338"/>
        <end position="401"/>
    </location>
</feature>
<sequence length="1160" mass="134082">MNETRQIMQNFPEALKEPILRKIQFSQISRLDALVDDVYNSLRHDFFPGEVAIARIKDQRIKVIVREKAKFNSITLPSGETRPAYSRLRVQMVANPSQELAVDDSQLTRDRKVFTKVILRTFIKHAVSREAYAGAPWIVKDDYAKAYKIDQSVPWHLQRSKQEPIDLTENQNMFVSTSGPPKKERQKPGPKPKNPPVVDPVRPIFHHHQFQTGSFSSPASGQQAVPGLQIHFENGSANTPLQLQPMGEYQTPHHAPPPQPQLQGGTSGSPPMSASPGASHQTTPPVPGRKRGKPGPERALPIDTRPKIDEDLNVPYSVKAAAKRYPLKLERSLTPEENAIMGTILEVWVFLNVYHEPLILDTFTFDDFIDGLKFASEDTECSLIDEIHCALLASIVGKDKAQLLVTLPIDESDEEEENEEEDDSENNKEKQANGHRKVNGMKKEEEEEEENADDEMVKGEQEEEGVKDGGANDGDKKIKKDEDEEMTEAADEDEKKEGEPEEKKDEGEEEMKEEEEEEKKEEEEKEEEEKEEEEKEEEEKEEEEKEEEEKEEEEKEEEKEEENGKKEDGKAPKKASKPHRADEFTRYQNTDWTERLRKRMFRDGGWQQILTGLLNTVSYVEDWHELCEDSLKKLASRERAVTLGSALTGYYELTFTQKIGILNILCNLLHSSPMVRGYIDRCLDQSTKIRREKNDKQREYKVLVETLKGYEEEKKTFFPNGYGVDEHGGKPGETPAQTRRRLRKEKEAALAKEDAAFRKVYQEGQDTSKKIDELNDAIKKHEEELMKLDCQRMRMLGKDRYHNRYWWFENNGMVRVDKEEQELSLKKDLERKEKQNNSNTNEENGETEGSGDDDKNNRIEDEKSKSEPAEDTSEQNKDGDEEAEGDNEEEEEEENNTTGYTMGRLWIQGPLDEEAEQYLGYNKDNDLEPQIQRNETGDVWINGEMVINPQGQVLRGLAPIERKKLEEGDVFLKGLENWGYYDEPEEIEGLLKWLNKGGRRELKLTKEIDSVKDRIFLSMRSRKEDLEADAAMRKQEIDGLVEDEEEEFQKRRPSEYVEVGPENDDDEVEEEDSDDIVPRKRRRSGRRSSGKKKQLVKKEEDPQVKEDRKQQSRERIQEQMSTQMPQRVLEWTNSLAIETLGHTHYESQKKRGPKKGSRRT</sequence>
<dbReference type="SMART" id="SM00571">
    <property type="entry name" value="DDT"/>
    <property type="match status" value="1"/>
</dbReference>
<feature type="region of interest" description="Disordered" evidence="6">
    <location>
        <begin position="827"/>
        <end position="903"/>
    </location>
</feature>
<comment type="caution">
    <text evidence="9">The sequence shown here is derived from an EMBL/GenBank/DDBJ whole genome shotgun (WGS) entry which is preliminary data.</text>
</comment>
<dbReference type="GO" id="GO:0000781">
    <property type="term" value="C:chromosome, telomeric region"/>
    <property type="evidence" value="ECO:0007669"/>
    <property type="project" value="GOC"/>
</dbReference>
<keyword evidence="3 4" id="KW-0539">Nucleus</keyword>
<dbReference type="InterPro" id="IPR013136">
    <property type="entry name" value="WSTF_Acf1_Cbp146"/>
</dbReference>
<dbReference type="GO" id="GO:0005634">
    <property type="term" value="C:nucleus"/>
    <property type="evidence" value="ECO:0007669"/>
    <property type="project" value="UniProtKB-SubCell"/>
</dbReference>
<feature type="compositionally biased region" description="Low complexity" evidence="6">
    <location>
        <begin position="261"/>
        <end position="279"/>
    </location>
</feature>
<feature type="region of interest" description="Disordered" evidence="6">
    <location>
        <begin position="162"/>
        <end position="201"/>
    </location>
</feature>
<feature type="region of interest" description="Disordered" evidence="6">
    <location>
        <begin position="1037"/>
        <end position="1160"/>
    </location>
</feature>